<dbReference type="GeneID" id="43501125"/>
<dbReference type="AlphaFoldDB" id="H8I631"/>
<organism evidence="1 2">
    <name type="scientific">Methanocella conradii (strain DSM 24694 / JCM 17849 / CGMCC 1.5162 / HZ254)</name>
    <dbReference type="NCBI Taxonomy" id="1041930"/>
    <lineage>
        <taxon>Archaea</taxon>
        <taxon>Methanobacteriati</taxon>
        <taxon>Methanobacteriota</taxon>
        <taxon>Stenosarchaea group</taxon>
        <taxon>Methanomicrobia</taxon>
        <taxon>Methanocellales</taxon>
        <taxon>Methanocellaceae</taxon>
        <taxon>Methanocella</taxon>
    </lineage>
</organism>
<dbReference type="HOGENOM" id="CLU_3057093_0_0_2"/>
<protein>
    <submittedName>
        <fullName evidence="1">Uncharacterized protein</fullName>
    </submittedName>
</protein>
<dbReference type="KEGG" id="mez:Mtc_1512"/>
<dbReference type="RefSeq" id="WP_014406096.1">
    <property type="nucleotide sequence ID" value="NC_017034.1"/>
</dbReference>
<dbReference type="Proteomes" id="UP000005233">
    <property type="component" value="Chromosome"/>
</dbReference>
<name>H8I631_METCZ</name>
<dbReference type="EMBL" id="CP003243">
    <property type="protein sequence ID" value="AFD00265.1"/>
    <property type="molecule type" value="Genomic_DNA"/>
</dbReference>
<evidence type="ECO:0000313" key="1">
    <source>
        <dbReference type="EMBL" id="AFD00265.1"/>
    </source>
</evidence>
<gene>
    <name evidence="1" type="ordered locus">Mtc_1512</name>
</gene>
<evidence type="ECO:0000313" key="2">
    <source>
        <dbReference type="Proteomes" id="UP000005233"/>
    </source>
</evidence>
<reference evidence="1 2" key="1">
    <citation type="journal article" date="2012" name="J. Bacteriol.">
        <title>Complete genome sequence of a thermophilic methanogen, Methanocella conradii HZ254, isolated from Chinese rice field soil.</title>
        <authorList>
            <person name="Lu Z."/>
            <person name="Lu Y."/>
        </authorList>
    </citation>
    <scope>NUCLEOTIDE SEQUENCE [LARGE SCALE GENOMIC DNA]</scope>
    <source>
        <strain evidence="2">DSM 24694 / JCM 17849 / CGMCC 1.5162 / HZ254</strain>
    </source>
</reference>
<accession>H8I631</accession>
<sequence>MAERNEQEVRLEKAAEDYKKMMKEISPFIIPRKIVQLTSEGEWCETSICLNLK</sequence>
<proteinExistence type="predicted"/>
<dbReference type="OrthoDB" id="380715at2157"/>
<keyword evidence="2" id="KW-1185">Reference proteome</keyword>